<evidence type="ECO:0000256" key="4">
    <source>
        <dbReference type="ARBA" id="ARBA00022692"/>
    </source>
</evidence>
<dbReference type="GO" id="GO:1904680">
    <property type="term" value="F:peptide transmembrane transporter activity"/>
    <property type="evidence" value="ECO:0007669"/>
    <property type="project" value="InterPro"/>
</dbReference>
<keyword evidence="9" id="KW-1185">Reference proteome</keyword>
<feature type="transmembrane region" description="Helical" evidence="7">
    <location>
        <begin position="231"/>
        <end position="254"/>
    </location>
</feature>
<feature type="transmembrane region" description="Helical" evidence="7">
    <location>
        <begin position="400"/>
        <end position="418"/>
    </location>
</feature>
<dbReference type="GO" id="GO:0015833">
    <property type="term" value="P:peptide transport"/>
    <property type="evidence" value="ECO:0007669"/>
    <property type="project" value="InterPro"/>
</dbReference>
<feature type="transmembrane region" description="Helical" evidence="7">
    <location>
        <begin position="72"/>
        <end position="90"/>
    </location>
</feature>
<dbReference type="GO" id="GO:0005886">
    <property type="term" value="C:plasma membrane"/>
    <property type="evidence" value="ECO:0007669"/>
    <property type="project" value="UniProtKB-SubCell"/>
</dbReference>
<dbReference type="EMBL" id="CP002628">
    <property type="protein sequence ID" value="AEB06228.1"/>
    <property type="molecule type" value="Genomic_DNA"/>
</dbReference>
<dbReference type="AlphaFoldDB" id="F2N9X3"/>
<evidence type="ECO:0000313" key="8">
    <source>
        <dbReference type="EMBL" id="AEB06228.1"/>
    </source>
</evidence>
<accession>F2N9X3</accession>
<dbReference type="KEGG" id="cgo:Corgl_0100"/>
<evidence type="ECO:0000256" key="1">
    <source>
        <dbReference type="ARBA" id="ARBA00004651"/>
    </source>
</evidence>
<reference evidence="9" key="1">
    <citation type="journal article" date="2013" name="Stand. Genomic Sci.">
        <title>Complete genome sequence of Coriobacterium glomerans type strain (PW2(T)) from the midgut of Pyrrhocoris apterus L. (red soldier bug).</title>
        <authorList>
            <person name="Stackebrandt E."/>
            <person name="Zeytun A."/>
            <person name="Lapidus A."/>
            <person name="Nolan M."/>
            <person name="Lucas S."/>
            <person name="Hammon N."/>
            <person name="Deshpande S."/>
            <person name="Cheng J.F."/>
            <person name="Tapia R."/>
            <person name="Goodwin L.A."/>
            <person name="Pitluck S."/>
            <person name="Liolios K."/>
            <person name="Pagani I."/>
            <person name="Ivanova N."/>
            <person name="Mavromatis K."/>
            <person name="Mikhailova N."/>
            <person name="Huntemann M."/>
            <person name="Pati A."/>
            <person name="Chen A."/>
            <person name="Palaniappan K."/>
            <person name="Chang Y.J."/>
            <person name="Land M."/>
            <person name="Hauser L."/>
            <person name="Rohde M."/>
            <person name="Pukall R."/>
            <person name="Goker M."/>
            <person name="Detter J.C."/>
            <person name="Woyke T."/>
            <person name="Bristow J."/>
            <person name="Eisen J.A."/>
            <person name="Markowitz V."/>
            <person name="Hugenholtz P."/>
            <person name="Kyrpides N.C."/>
            <person name="Klenk H.P."/>
        </authorList>
    </citation>
    <scope>NUCLEOTIDE SEQUENCE</scope>
    <source>
        <strain evidence="9">ATCC 49209 / DSM 20642 / JCM 10262 / PW2</strain>
    </source>
</reference>
<keyword evidence="2" id="KW-0813">Transport</keyword>
<feature type="transmembrane region" description="Helical" evidence="7">
    <location>
        <begin position="466"/>
        <end position="486"/>
    </location>
</feature>
<dbReference type="HOGENOM" id="CLU_004790_0_1_11"/>
<evidence type="ECO:0000256" key="2">
    <source>
        <dbReference type="ARBA" id="ARBA00022448"/>
    </source>
</evidence>
<dbReference type="PANTHER" id="PTHR23517">
    <property type="entry name" value="RESISTANCE PROTEIN MDTM, PUTATIVE-RELATED-RELATED"/>
    <property type="match status" value="1"/>
</dbReference>
<evidence type="ECO:0000313" key="9">
    <source>
        <dbReference type="Proteomes" id="UP000006851"/>
    </source>
</evidence>
<comment type="subcellular location">
    <subcellularLocation>
        <location evidence="1">Cell membrane</location>
        <topology evidence="1">Multi-pass membrane protein</topology>
    </subcellularLocation>
</comment>
<feature type="transmembrane region" description="Helical" evidence="7">
    <location>
        <begin position="439"/>
        <end position="460"/>
    </location>
</feature>
<feature type="transmembrane region" description="Helical" evidence="7">
    <location>
        <begin position="291"/>
        <end position="310"/>
    </location>
</feature>
<dbReference type="Gene3D" id="1.20.1250.20">
    <property type="entry name" value="MFS general substrate transporter like domains"/>
    <property type="match status" value="1"/>
</dbReference>
<feature type="transmembrane region" description="Helical" evidence="7">
    <location>
        <begin position="337"/>
        <end position="358"/>
    </location>
</feature>
<dbReference type="InterPro" id="IPR050171">
    <property type="entry name" value="MFS_Transporters"/>
</dbReference>
<dbReference type="eggNOG" id="COG3104">
    <property type="taxonomic scope" value="Bacteria"/>
</dbReference>
<proteinExistence type="predicted"/>
<dbReference type="NCBIfam" id="TIGR00924">
    <property type="entry name" value="yjdL_sub1_fam"/>
    <property type="match status" value="1"/>
</dbReference>
<dbReference type="InterPro" id="IPR005279">
    <property type="entry name" value="Dipep/tripep_permease"/>
</dbReference>
<keyword evidence="4 7" id="KW-0812">Transmembrane</keyword>
<organism evidence="8 9">
    <name type="scientific">Coriobacterium glomerans (strain ATCC 49209 / DSM 20642 / JCM 10262 / PW2)</name>
    <dbReference type="NCBI Taxonomy" id="700015"/>
    <lineage>
        <taxon>Bacteria</taxon>
        <taxon>Bacillati</taxon>
        <taxon>Actinomycetota</taxon>
        <taxon>Coriobacteriia</taxon>
        <taxon>Coriobacteriales</taxon>
        <taxon>Coriobacteriaceae</taxon>
        <taxon>Coriobacterium</taxon>
    </lineage>
</organism>
<dbReference type="InterPro" id="IPR036259">
    <property type="entry name" value="MFS_trans_sf"/>
</dbReference>
<keyword evidence="3" id="KW-1003">Cell membrane</keyword>
<dbReference type="RefSeq" id="WP_013707971.1">
    <property type="nucleotide sequence ID" value="NC_015389.1"/>
</dbReference>
<keyword evidence="6 7" id="KW-0472">Membrane</keyword>
<evidence type="ECO:0000256" key="7">
    <source>
        <dbReference type="SAM" id="Phobius"/>
    </source>
</evidence>
<dbReference type="PANTHER" id="PTHR23517:SF15">
    <property type="entry name" value="PROTON-DEPENDENT OLIGOPEPTIDE FAMILY TRANSPORT PROTEIN"/>
    <property type="match status" value="1"/>
</dbReference>
<name>F2N9X3_CORGP</name>
<dbReference type="InterPro" id="IPR000109">
    <property type="entry name" value="POT_fam"/>
</dbReference>
<feature type="transmembrane region" description="Helical" evidence="7">
    <location>
        <begin position="189"/>
        <end position="207"/>
    </location>
</feature>
<dbReference type="SUPFAM" id="SSF103473">
    <property type="entry name" value="MFS general substrate transporter"/>
    <property type="match status" value="2"/>
</dbReference>
<feature type="transmembrane region" description="Helical" evidence="7">
    <location>
        <begin position="260"/>
        <end position="279"/>
    </location>
</feature>
<feature type="transmembrane region" description="Helical" evidence="7">
    <location>
        <begin position="26"/>
        <end position="52"/>
    </location>
</feature>
<evidence type="ECO:0000256" key="6">
    <source>
        <dbReference type="ARBA" id="ARBA00023136"/>
    </source>
</evidence>
<evidence type="ECO:0000256" key="3">
    <source>
        <dbReference type="ARBA" id="ARBA00022475"/>
    </source>
</evidence>
<protein>
    <submittedName>
        <fullName evidence="8">Amino acid/peptide transporter</fullName>
    </submittedName>
</protein>
<feature type="transmembrane region" description="Helical" evidence="7">
    <location>
        <begin position="159"/>
        <end position="183"/>
    </location>
</feature>
<dbReference type="STRING" id="700015.Corgl_0100"/>
<gene>
    <name evidence="8" type="ordered locus">Corgl_0100</name>
</gene>
<dbReference type="Pfam" id="PF00854">
    <property type="entry name" value="PTR2"/>
    <property type="match status" value="1"/>
</dbReference>
<dbReference type="Proteomes" id="UP000006851">
    <property type="component" value="Chromosome"/>
</dbReference>
<feature type="transmembrane region" description="Helical" evidence="7">
    <location>
        <begin position="370"/>
        <end position="394"/>
    </location>
</feature>
<evidence type="ECO:0000256" key="5">
    <source>
        <dbReference type="ARBA" id="ARBA00022989"/>
    </source>
</evidence>
<sequence length="502" mass="53490">MGKDAETSTIVAIRAERNFLGHPRGVGTLSFMTMFNALANYSMSAVLIYYLYATVSEGGLGFDQTQASQLVSLYWAVQGLVGLLGSYVADRILGPRAAVRIAKGLGALGYVFLAIHPLGVAGYAISQVLLLCSAMMQGRAQDALLGMFYDRGDSRREGAFAIGYVINNVGAVVPVFAGTIALIWGYQAAFAVAAASALAGWMTYLLTERKFFGSIGIEADDPLSPSRRSIFIARLAAIVIALGAILGFLLIWGVISITQFANFGSSISVVIPCMYFIYIVRCKKVTHGESLAVLSLLPMFVANCFTQLVWNQGTTILAIYAETTVDRSLFGMEFTPAAFQSVSAVCAVVFGSIAALLWTRLGDRQPKPHAKFGIGTVIWGIGPVFMCLPFAMFAPGVKVSPLWLVMFFVIVTAGEAITNATGFSTASRVAPRAFVSQMITVYGLSQSAGAGLTTLAVNFYQPGSEIPYFLFVGGITAVIGMLLIVFSGRFSALMGLDAQRDG</sequence>
<keyword evidence="5 7" id="KW-1133">Transmembrane helix</keyword>